<evidence type="ECO:0000313" key="6">
    <source>
        <dbReference type="Proteomes" id="UP000017819"/>
    </source>
</evidence>
<dbReference type="Gene3D" id="3.40.190.10">
    <property type="entry name" value="Periplasmic binding protein-like II"/>
    <property type="match status" value="1"/>
</dbReference>
<comment type="subcellular location">
    <subcellularLocation>
        <location evidence="1">Periplasm</location>
    </subcellularLocation>
</comment>
<dbReference type="PANTHER" id="PTHR30290">
    <property type="entry name" value="PERIPLASMIC BINDING COMPONENT OF ABC TRANSPORTER"/>
    <property type="match status" value="1"/>
</dbReference>
<dbReference type="InterPro" id="IPR006311">
    <property type="entry name" value="TAT_signal"/>
</dbReference>
<protein>
    <submittedName>
        <fullName evidence="5">Oligopeptide ABC transporter, periplasmic oligopeptide-binding protein OppA</fullName>
    </submittedName>
</protein>
<gene>
    <name evidence="5" type="ORF">N177_1654</name>
</gene>
<accession>V4R0M5</accession>
<proteinExistence type="inferred from homology"/>
<reference evidence="5 6" key="1">
    <citation type="journal article" date="2014" name="Genome Announc.">
        <title>Draft Genome Sequence of Lutibaculum baratangense Strain AMV1T, Isolated from a Mud Volcano in Andamans, India.</title>
        <authorList>
            <person name="Singh A."/>
            <person name="Sreenivas A."/>
            <person name="Sathyanarayana Reddy G."/>
            <person name="Pinnaka A.K."/>
            <person name="Shivaji S."/>
        </authorList>
    </citation>
    <scope>NUCLEOTIDE SEQUENCE [LARGE SCALE GENOMIC DNA]</scope>
    <source>
        <strain evidence="5 6">AMV1</strain>
    </source>
</reference>
<dbReference type="PATRIC" id="fig|631454.5.peg.1635"/>
<dbReference type="PIRSF" id="PIRSF002741">
    <property type="entry name" value="MppA"/>
    <property type="match status" value="1"/>
</dbReference>
<comment type="similarity">
    <text evidence="2">Belongs to the bacterial solute-binding protein 5 family.</text>
</comment>
<feature type="domain" description="Solute-binding protein family 5" evidence="4">
    <location>
        <begin position="126"/>
        <end position="531"/>
    </location>
</feature>
<dbReference type="SUPFAM" id="SSF53850">
    <property type="entry name" value="Periplasmic binding protein-like II"/>
    <property type="match status" value="1"/>
</dbReference>
<evidence type="ECO:0000256" key="2">
    <source>
        <dbReference type="ARBA" id="ARBA00005695"/>
    </source>
</evidence>
<dbReference type="CDD" id="cd08497">
    <property type="entry name" value="MbnE-like"/>
    <property type="match status" value="1"/>
</dbReference>
<dbReference type="STRING" id="631454.N177_1654"/>
<dbReference type="GO" id="GO:0042884">
    <property type="term" value="P:microcin transport"/>
    <property type="evidence" value="ECO:0007669"/>
    <property type="project" value="TreeGrafter"/>
</dbReference>
<dbReference type="GO" id="GO:0015833">
    <property type="term" value="P:peptide transport"/>
    <property type="evidence" value="ECO:0007669"/>
    <property type="project" value="TreeGrafter"/>
</dbReference>
<dbReference type="AlphaFoldDB" id="V4R0M5"/>
<evidence type="ECO:0000313" key="5">
    <source>
        <dbReference type="EMBL" id="ESR25542.1"/>
    </source>
</evidence>
<dbReference type="PANTHER" id="PTHR30290:SF64">
    <property type="entry name" value="ABC TRANSPORTER PERIPLASMIC BINDING PROTEIN"/>
    <property type="match status" value="1"/>
</dbReference>
<evidence type="ECO:0000256" key="1">
    <source>
        <dbReference type="ARBA" id="ARBA00004418"/>
    </source>
</evidence>
<dbReference type="GO" id="GO:0030288">
    <property type="term" value="C:outer membrane-bounded periplasmic space"/>
    <property type="evidence" value="ECO:0007669"/>
    <property type="project" value="TreeGrafter"/>
</dbReference>
<comment type="caution">
    <text evidence="5">The sequence shown here is derived from an EMBL/GenBank/DDBJ whole genome shotgun (WGS) entry which is preliminary data.</text>
</comment>
<evidence type="ECO:0000256" key="3">
    <source>
        <dbReference type="ARBA" id="ARBA00022729"/>
    </source>
</evidence>
<dbReference type="GO" id="GO:1904680">
    <property type="term" value="F:peptide transmembrane transporter activity"/>
    <property type="evidence" value="ECO:0007669"/>
    <property type="project" value="TreeGrafter"/>
</dbReference>
<dbReference type="GO" id="GO:0043190">
    <property type="term" value="C:ATP-binding cassette (ABC) transporter complex"/>
    <property type="evidence" value="ECO:0007669"/>
    <property type="project" value="InterPro"/>
</dbReference>
<dbReference type="eggNOG" id="COG4166">
    <property type="taxonomic scope" value="Bacteria"/>
</dbReference>
<dbReference type="PROSITE" id="PS51318">
    <property type="entry name" value="TAT"/>
    <property type="match status" value="1"/>
</dbReference>
<dbReference type="Pfam" id="PF00496">
    <property type="entry name" value="SBP_bac_5"/>
    <property type="match status" value="1"/>
</dbReference>
<evidence type="ECO:0000259" key="4">
    <source>
        <dbReference type="Pfam" id="PF00496"/>
    </source>
</evidence>
<name>V4R0M5_9HYPH</name>
<dbReference type="Gene3D" id="3.10.105.10">
    <property type="entry name" value="Dipeptide-binding Protein, Domain 3"/>
    <property type="match status" value="1"/>
</dbReference>
<dbReference type="InterPro" id="IPR000914">
    <property type="entry name" value="SBP_5_dom"/>
</dbReference>
<keyword evidence="6" id="KW-1185">Reference proteome</keyword>
<dbReference type="EMBL" id="AWXZ01000019">
    <property type="protein sequence ID" value="ESR25542.1"/>
    <property type="molecule type" value="Genomic_DNA"/>
</dbReference>
<keyword evidence="3" id="KW-0732">Signal</keyword>
<dbReference type="InterPro" id="IPR039424">
    <property type="entry name" value="SBP_5"/>
</dbReference>
<organism evidence="5 6">
    <name type="scientific">Lutibaculum baratangense AMV1</name>
    <dbReference type="NCBI Taxonomy" id="631454"/>
    <lineage>
        <taxon>Bacteria</taxon>
        <taxon>Pseudomonadati</taxon>
        <taxon>Pseudomonadota</taxon>
        <taxon>Alphaproteobacteria</taxon>
        <taxon>Hyphomicrobiales</taxon>
        <taxon>Tepidamorphaceae</taxon>
        <taxon>Lutibaculum</taxon>
    </lineage>
</organism>
<dbReference type="InterPro" id="IPR030678">
    <property type="entry name" value="Peptide/Ni-bd"/>
</dbReference>
<dbReference type="Proteomes" id="UP000017819">
    <property type="component" value="Unassembled WGS sequence"/>
</dbReference>
<sequence length="630" mass="71437">MDPDTAMTPHRPTRRVVLAGLAAAGALRPFTTIAAPEAGVPVAARHGMSIFGDLALAPDFRHFAYADPEAPKGGRIALVPSSWAFNQNPDTFNTMNTLILRGDAPVGLDIIFDSLMVRNFEEPDAVYGLVAREVEANAEGTIYRFDLRPEARWHDGTPLTAEDVAFSFLLLKEKGHPSISQSILDMEDATAIGPHEVEVRFKPTRSRDLPQLITGLPIVSRRYYTDNDFEATTMTPPLGSGPYRVGPFRAGRSVDYVRVPDYWAKDLPVNRGRYNFDVVRYEFYRDRDVAFEAFKAGQYTFREEFTSRTWATGYDFPAVLDGRVKRETLPDETPSGAQGWFINTRRPHLADPRVREALICAFDFEWTNRTLFYGLYERTSSYFENSDLLATGEPSPEELALLEPYRGRVPDEVFGPPFTPPVSDGSGRDRRLLRRAVDLLKEAGWEIEDRVLRNERGEPFRIEFLDASSTFQRVIQPYMRNLEMLGIAPSLRIVDASQYQSRLNDYDFDLVSRRYSMSPTPGEGIKRFWTSSSADTPGSPNLAGIADPVIDELTDRVVNASSREEQVTAARALDRVLRSGRYWIPQWHKREHTIAYWDLFERPAEKPRYTRGVIDLWWASPAQNTTPQAQ</sequence>